<comment type="catalytic activity">
    <reaction evidence="3 4">
        <text>holo-[ACP] + malonyl-CoA = malonyl-[ACP] + CoA</text>
        <dbReference type="Rhea" id="RHEA:41792"/>
        <dbReference type="Rhea" id="RHEA-COMP:9623"/>
        <dbReference type="Rhea" id="RHEA-COMP:9685"/>
        <dbReference type="ChEBI" id="CHEBI:57287"/>
        <dbReference type="ChEBI" id="CHEBI:57384"/>
        <dbReference type="ChEBI" id="CHEBI:64479"/>
        <dbReference type="ChEBI" id="CHEBI:78449"/>
        <dbReference type="EC" id="2.3.1.39"/>
    </reaction>
</comment>
<dbReference type="InterPro" id="IPR024925">
    <property type="entry name" value="Malonyl_CoA-ACP_transAc"/>
</dbReference>
<comment type="similarity">
    <text evidence="4">Belongs to the fabD family.</text>
</comment>
<dbReference type="InterPro" id="IPR050858">
    <property type="entry name" value="Mal-CoA-ACP_Trans/PKS_FabD"/>
</dbReference>
<gene>
    <name evidence="7" type="ORF">DMP05_07755</name>
</gene>
<dbReference type="GO" id="GO:0006633">
    <property type="term" value="P:fatty acid biosynthetic process"/>
    <property type="evidence" value="ECO:0007669"/>
    <property type="project" value="TreeGrafter"/>
</dbReference>
<dbReference type="EMBL" id="QIBZ01000014">
    <property type="protein sequence ID" value="RNM33765.1"/>
    <property type="molecule type" value="Genomic_DNA"/>
</dbReference>
<dbReference type="GeneID" id="98663334"/>
<dbReference type="RefSeq" id="WP_123219905.1">
    <property type="nucleotide sequence ID" value="NZ_JACHYQ010000003.1"/>
</dbReference>
<dbReference type="InterPro" id="IPR016036">
    <property type="entry name" value="Malonyl_transacylase_ACP-bd"/>
</dbReference>
<dbReference type="PANTHER" id="PTHR42681">
    <property type="entry name" value="MALONYL-COA-ACYL CARRIER PROTEIN TRANSACYLASE, MITOCHONDRIAL"/>
    <property type="match status" value="1"/>
</dbReference>
<proteinExistence type="inferred from homology"/>
<dbReference type="InterPro" id="IPR001227">
    <property type="entry name" value="Ac_transferase_dom_sf"/>
</dbReference>
<dbReference type="AlphaFoldDB" id="A0A3N0I9T4"/>
<evidence type="ECO:0000313" key="7">
    <source>
        <dbReference type="EMBL" id="RNM33765.1"/>
    </source>
</evidence>
<evidence type="ECO:0000256" key="5">
    <source>
        <dbReference type="PIRSR" id="PIRSR000446-1"/>
    </source>
</evidence>
<reference evidence="8" key="1">
    <citation type="submission" date="2018-05" db="EMBL/GenBank/DDBJ databases">
        <title>Genome Sequencing of selected type strains of the family Eggerthellaceae.</title>
        <authorList>
            <person name="Danylec N."/>
            <person name="Stoll D.A."/>
            <person name="Doetsch A."/>
            <person name="Huch M."/>
        </authorList>
    </citation>
    <scope>NUCLEOTIDE SEQUENCE [LARGE SCALE GENOMIC DNA]</scope>
    <source>
        <strain evidence="8">DSM 22006</strain>
    </source>
</reference>
<sequence length="314" mass="32527">MGVAFLLSGQGAQKPGMGAALIEQGAPEVAETFAIASKAFGFDVADVCLNASAETLRDTAFAQPAMCTLSVAVAKALEARGVRPAYVAGFSLGQIAALAVSGMVSERDAFRIAAFRAKVMAEAAAARPGSMCALLGGEPEEASEVCSSAAQSDVLVCANYNAPGQIVISGDVAAVDRAAALWKERPRHKTSMLATSGAFHSPLMQPAAEALAEFLEEVEFHESRTPLVCNVDARPLSAADVRAHLASQVVSPVLFEQSVRWLSEQGVDTFVECGFGGVLTKLVKRIEPAAARFAPVSLEEIAQVASEVACGGAE</sequence>
<evidence type="ECO:0000256" key="1">
    <source>
        <dbReference type="ARBA" id="ARBA00022679"/>
    </source>
</evidence>
<dbReference type="GO" id="GO:0004314">
    <property type="term" value="F:[acyl-carrier-protein] S-malonyltransferase activity"/>
    <property type="evidence" value="ECO:0007669"/>
    <property type="project" value="UniProtKB-EC"/>
</dbReference>
<dbReference type="Gene3D" id="3.40.366.10">
    <property type="entry name" value="Malonyl-Coenzyme A Acyl Carrier Protein, domain 2"/>
    <property type="match status" value="1"/>
</dbReference>
<name>A0A3N0I9T4_9ACTN</name>
<comment type="caution">
    <text evidence="7">The sequence shown here is derived from an EMBL/GenBank/DDBJ whole genome shotgun (WGS) entry which is preliminary data.</text>
</comment>
<dbReference type="FunFam" id="3.30.70.250:FF:000001">
    <property type="entry name" value="Malonyl CoA-acyl carrier protein transacylase"/>
    <property type="match status" value="1"/>
</dbReference>
<dbReference type="InterPro" id="IPR016035">
    <property type="entry name" value="Acyl_Trfase/lysoPLipase"/>
</dbReference>
<keyword evidence="1 4" id="KW-0808">Transferase</keyword>
<dbReference type="EC" id="2.3.1.39" evidence="4"/>
<organism evidence="7 8">
    <name type="scientific">Slackia isoflavoniconvertens</name>
    <dbReference type="NCBI Taxonomy" id="572010"/>
    <lineage>
        <taxon>Bacteria</taxon>
        <taxon>Bacillati</taxon>
        <taxon>Actinomycetota</taxon>
        <taxon>Coriobacteriia</taxon>
        <taxon>Eggerthellales</taxon>
        <taxon>Eggerthellaceae</taxon>
        <taxon>Slackia</taxon>
    </lineage>
</organism>
<dbReference type="Gene3D" id="3.30.70.250">
    <property type="entry name" value="Malonyl-CoA ACP transacylase, ACP-binding"/>
    <property type="match status" value="1"/>
</dbReference>
<evidence type="ECO:0000256" key="2">
    <source>
        <dbReference type="ARBA" id="ARBA00023315"/>
    </source>
</evidence>
<feature type="active site" evidence="5">
    <location>
        <position position="200"/>
    </location>
</feature>
<dbReference type="SMART" id="SM00827">
    <property type="entry name" value="PKS_AT"/>
    <property type="match status" value="1"/>
</dbReference>
<dbReference type="SUPFAM" id="SSF52151">
    <property type="entry name" value="FabD/lysophospholipase-like"/>
    <property type="match status" value="1"/>
</dbReference>
<evidence type="ECO:0000259" key="6">
    <source>
        <dbReference type="SMART" id="SM00827"/>
    </source>
</evidence>
<dbReference type="PIRSF" id="PIRSF000446">
    <property type="entry name" value="Mct"/>
    <property type="match status" value="1"/>
</dbReference>
<evidence type="ECO:0000313" key="8">
    <source>
        <dbReference type="Proteomes" id="UP000271472"/>
    </source>
</evidence>
<dbReference type="GO" id="GO:0005829">
    <property type="term" value="C:cytosol"/>
    <property type="evidence" value="ECO:0007669"/>
    <property type="project" value="TreeGrafter"/>
</dbReference>
<protein>
    <recommendedName>
        <fullName evidence="4">Malonyl CoA-acyl carrier protein transacylase</fullName>
        <ecNumber evidence="4">2.3.1.39</ecNumber>
    </recommendedName>
</protein>
<dbReference type="PANTHER" id="PTHR42681:SF1">
    <property type="entry name" value="MALONYL-COA-ACYL CARRIER PROTEIN TRANSACYLASE, MITOCHONDRIAL"/>
    <property type="match status" value="1"/>
</dbReference>
<accession>A0A3N0I9T4</accession>
<dbReference type="Pfam" id="PF00698">
    <property type="entry name" value="Acyl_transf_1"/>
    <property type="match status" value="1"/>
</dbReference>
<evidence type="ECO:0000256" key="3">
    <source>
        <dbReference type="ARBA" id="ARBA00048462"/>
    </source>
</evidence>
<feature type="active site" evidence="5">
    <location>
        <position position="91"/>
    </location>
</feature>
<dbReference type="InterPro" id="IPR014043">
    <property type="entry name" value="Acyl_transferase_dom"/>
</dbReference>
<dbReference type="SUPFAM" id="SSF55048">
    <property type="entry name" value="Probable ACP-binding domain of malonyl-CoA ACP transacylase"/>
    <property type="match status" value="1"/>
</dbReference>
<keyword evidence="8" id="KW-1185">Reference proteome</keyword>
<evidence type="ECO:0000256" key="4">
    <source>
        <dbReference type="PIRNR" id="PIRNR000446"/>
    </source>
</evidence>
<keyword evidence="2 4" id="KW-0012">Acyltransferase</keyword>
<dbReference type="OrthoDB" id="9808669at2"/>
<dbReference type="Proteomes" id="UP000271472">
    <property type="component" value="Unassembled WGS sequence"/>
</dbReference>
<feature type="domain" description="Malonyl-CoA:ACP transacylase (MAT)" evidence="6">
    <location>
        <begin position="6"/>
        <end position="301"/>
    </location>
</feature>